<sequence length="236" mass="26772">MINFAHRGASQYAPENTMAAFNLGVKMGADGIETDVQETSDGKLVLFHDSSLKRTLSIDGSIRDYTWRELSKFDAGIYKGEEYRGEPLVLLEDFLSAFGHSGLHLAIEIKQVGIEEKVLKTVRQYVRDEDFTITSFIRESVIHLASLPNRPQLGFLARGFSPLLLDYLKSIGINEYCPEAITMNENMVEEAARRNMRVRAWGVKTPELMEKVLSFDIYGMTVNFPDLLYKRLHDAV</sequence>
<dbReference type="GO" id="GO:0008081">
    <property type="term" value="F:phosphoric diester hydrolase activity"/>
    <property type="evidence" value="ECO:0007669"/>
    <property type="project" value="InterPro"/>
</dbReference>
<proteinExistence type="predicted"/>
<dbReference type="InterPro" id="IPR017946">
    <property type="entry name" value="PLC-like_Pdiesterase_TIM-brl"/>
</dbReference>
<dbReference type="InterPro" id="IPR030395">
    <property type="entry name" value="GP_PDE_dom"/>
</dbReference>
<dbReference type="EMBL" id="JADIMF010000158">
    <property type="protein sequence ID" value="MBO8470058.1"/>
    <property type="molecule type" value="Genomic_DNA"/>
</dbReference>
<evidence type="ECO:0000313" key="2">
    <source>
        <dbReference type="EMBL" id="MBO8470058.1"/>
    </source>
</evidence>
<comment type="caution">
    <text evidence="2">The sequence shown here is derived from an EMBL/GenBank/DDBJ whole genome shotgun (WGS) entry which is preliminary data.</text>
</comment>
<reference evidence="2" key="1">
    <citation type="submission" date="2020-10" db="EMBL/GenBank/DDBJ databases">
        <authorList>
            <person name="Gilroy R."/>
        </authorList>
    </citation>
    <scope>NUCLEOTIDE SEQUENCE</scope>
    <source>
        <strain evidence="2">14700</strain>
    </source>
</reference>
<dbReference type="Pfam" id="PF03009">
    <property type="entry name" value="GDPD"/>
    <property type="match status" value="1"/>
</dbReference>
<accession>A0A9D9NE12</accession>
<dbReference type="PANTHER" id="PTHR46211:SF14">
    <property type="entry name" value="GLYCEROPHOSPHODIESTER PHOSPHODIESTERASE"/>
    <property type="match status" value="1"/>
</dbReference>
<protein>
    <recommendedName>
        <fullName evidence="1">GP-PDE domain-containing protein</fullName>
    </recommendedName>
</protein>
<dbReference type="PROSITE" id="PS51704">
    <property type="entry name" value="GP_PDE"/>
    <property type="match status" value="1"/>
</dbReference>
<dbReference type="GO" id="GO:0006629">
    <property type="term" value="P:lipid metabolic process"/>
    <property type="evidence" value="ECO:0007669"/>
    <property type="project" value="InterPro"/>
</dbReference>
<dbReference type="Proteomes" id="UP000810292">
    <property type="component" value="Unassembled WGS sequence"/>
</dbReference>
<dbReference type="PANTHER" id="PTHR46211">
    <property type="entry name" value="GLYCEROPHOSPHORYL DIESTER PHOSPHODIESTERASE"/>
    <property type="match status" value="1"/>
</dbReference>
<feature type="domain" description="GP-PDE" evidence="1">
    <location>
        <begin position="1"/>
        <end position="232"/>
    </location>
</feature>
<evidence type="ECO:0000259" key="1">
    <source>
        <dbReference type="PROSITE" id="PS51704"/>
    </source>
</evidence>
<organism evidence="2 3">
    <name type="scientific">Candidatus Ornithospirochaeta stercoravium</name>
    <dbReference type="NCBI Taxonomy" id="2840897"/>
    <lineage>
        <taxon>Bacteria</taxon>
        <taxon>Pseudomonadati</taxon>
        <taxon>Spirochaetota</taxon>
        <taxon>Spirochaetia</taxon>
        <taxon>Spirochaetales</taxon>
        <taxon>Spirochaetaceae</taxon>
        <taxon>Spirochaetaceae incertae sedis</taxon>
        <taxon>Candidatus Ornithospirochaeta</taxon>
    </lineage>
</organism>
<name>A0A9D9NE12_9SPIO</name>
<dbReference type="SUPFAM" id="SSF51695">
    <property type="entry name" value="PLC-like phosphodiesterases"/>
    <property type="match status" value="1"/>
</dbReference>
<gene>
    <name evidence="2" type="ORF">IAA72_09810</name>
</gene>
<dbReference type="AlphaFoldDB" id="A0A9D9NE12"/>
<dbReference type="Gene3D" id="3.20.20.190">
    <property type="entry name" value="Phosphatidylinositol (PI) phosphodiesterase"/>
    <property type="match status" value="1"/>
</dbReference>
<evidence type="ECO:0000313" key="3">
    <source>
        <dbReference type="Proteomes" id="UP000810292"/>
    </source>
</evidence>
<reference evidence="2" key="2">
    <citation type="journal article" date="2021" name="PeerJ">
        <title>Extensive microbial diversity within the chicken gut microbiome revealed by metagenomics and culture.</title>
        <authorList>
            <person name="Gilroy R."/>
            <person name="Ravi A."/>
            <person name="Getino M."/>
            <person name="Pursley I."/>
            <person name="Horton D.L."/>
            <person name="Alikhan N.F."/>
            <person name="Baker D."/>
            <person name="Gharbi K."/>
            <person name="Hall N."/>
            <person name="Watson M."/>
            <person name="Adriaenssens E.M."/>
            <person name="Foster-Nyarko E."/>
            <person name="Jarju S."/>
            <person name="Secka A."/>
            <person name="Antonio M."/>
            <person name="Oren A."/>
            <person name="Chaudhuri R.R."/>
            <person name="La Ragione R."/>
            <person name="Hildebrand F."/>
            <person name="Pallen M.J."/>
        </authorList>
    </citation>
    <scope>NUCLEOTIDE SEQUENCE</scope>
    <source>
        <strain evidence="2">14700</strain>
    </source>
</reference>